<comment type="catalytic activity">
    <reaction evidence="11">
        <text>DNA(n) + a 2'-deoxyribonucleoside 5'-triphosphate = DNA(n+1) + diphosphate</text>
        <dbReference type="Rhea" id="RHEA:22508"/>
        <dbReference type="Rhea" id="RHEA-COMP:17339"/>
        <dbReference type="Rhea" id="RHEA-COMP:17340"/>
        <dbReference type="ChEBI" id="CHEBI:33019"/>
        <dbReference type="ChEBI" id="CHEBI:61560"/>
        <dbReference type="ChEBI" id="CHEBI:173112"/>
        <dbReference type="EC" id="2.7.7.7"/>
    </reaction>
</comment>
<dbReference type="GO" id="GO:0006261">
    <property type="term" value="P:DNA-templated DNA replication"/>
    <property type="evidence" value="ECO:0007669"/>
    <property type="project" value="TreeGrafter"/>
</dbReference>
<dbReference type="SMART" id="SM00382">
    <property type="entry name" value="AAA"/>
    <property type="match status" value="1"/>
</dbReference>
<evidence type="ECO:0000256" key="4">
    <source>
        <dbReference type="ARBA" id="ARBA00022695"/>
    </source>
</evidence>
<dbReference type="PANTHER" id="PTHR11669:SF0">
    <property type="entry name" value="PROTEIN STICHEL-LIKE 2"/>
    <property type="match status" value="1"/>
</dbReference>
<dbReference type="SUPFAM" id="SSF52540">
    <property type="entry name" value="P-loop containing nucleoside triphosphate hydrolases"/>
    <property type="match status" value="1"/>
</dbReference>
<dbReference type="Proteomes" id="UP000012063">
    <property type="component" value="Unassembled WGS sequence"/>
</dbReference>
<comment type="similarity">
    <text evidence="1">Belongs to the DnaX/STICHEL family.</text>
</comment>
<dbReference type="InterPro" id="IPR012763">
    <property type="entry name" value="DNA_pol_III_sug/sutau_N"/>
</dbReference>
<dbReference type="GO" id="GO:0046872">
    <property type="term" value="F:metal ion binding"/>
    <property type="evidence" value="ECO:0007669"/>
    <property type="project" value="UniProtKB-KW"/>
</dbReference>
<keyword evidence="7" id="KW-0547">Nucleotide-binding</keyword>
<dbReference type="Pfam" id="PF12169">
    <property type="entry name" value="DNA_pol3_gamma3"/>
    <property type="match status" value="1"/>
</dbReference>
<feature type="compositionally biased region" description="Basic and acidic residues" evidence="12">
    <location>
        <begin position="564"/>
        <end position="598"/>
    </location>
</feature>
<dbReference type="NCBIfam" id="TIGR02397">
    <property type="entry name" value="dnaX_nterm"/>
    <property type="match status" value="1"/>
</dbReference>
<dbReference type="FunFam" id="3.40.50.300:FF:000014">
    <property type="entry name" value="DNA polymerase III subunit gamma/tau"/>
    <property type="match status" value="1"/>
</dbReference>
<keyword evidence="5" id="KW-0235">DNA replication</keyword>
<dbReference type="CDD" id="cd18137">
    <property type="entry name" value="HLD_clamp_pol_III_gamma_tau"/>
    <property type="match status" value="1"/>
</dbReference>
<dbReference type="EC" id="2.7.7.7" evidence="2"/>
<dbReference type="NCBIfam" id="NF004046">
    <property type="entry name" value="PRK05563.1"/>
    <property type="match status" value="1"/>
</dbReference>
<dbReference type="STRING" id="1293054.HSACCH_01735"/>
<keyword evidence="10" id="KW-0239">DNA-directed DNA polymerase</keyword>
<dbReference type="InterPro" id="IPR027417">
    <property type="entry name" value="P-loop_NTPase"/>
</dbReference>
<dbReference type="GO" id="GO:0003887">
    <property type="term" value="F:DNA-directed DNA polymerase activity"/>
    <property type="evidence" value="ECO:0007669"/>
    <property type="project" value="UniProtKB-KW"/>
</dbReference>
<evidence type="ECO:0000256" key="6">
    <source>
        <dbReference type="ARBA" id="ARBA00022723"/>
    </source>
</evidence>
<sequence length="650" mass="73180">MLYNTILEVKKMSFLSLYRKYRPENFNDLIGQDQVKQTLKNALKNDRVAHAYLFAGPRGTGKTSTAKVFAKSLNCANPNADHEPCGECNSCQRIEKGNSLDVIEIDAASNRGIDEIRELREKVKFYPGEGKYKVYIIDEVHMLTKGAFNALLKTLEEPPESVVFILATTEPHEVITTIMSRCQRFDFTLLTLTNLKKRLKYISDSEGYEIDKEALDILARSARGGMRDAISLLDQAISFSDGQLSAAEVTRMLGRINKSDLKQFLVHLSKKESQKALELLNKQLESGLGIERFSDELIEYCRELLLIKECGIDSGILEYSRSYLEEIASIAANLSTKEITNIIDEFASLKEKLRSSARPRLQLEISVIKLSSRESSNSLEARLSELEFKLDNILNSRDDSSFKKELNLKKTEAVANSDRGKQSKIKEEKIESKNEKVENEKDIKTDKKAKSAKIEKPVKTANNAGLSLKHVKENWAKILNETKQLDISVQALLREGAPTAVDNKTVIVSFPESKKFHYKGAASNKALISRVLRNVLNEAVELELQLGTKKKELNDKIDDKQKDDLDLVEDSSSKKNQKIDKMDRDNNEQKNILDDAHTAKNSLETKTPASQITENQNELAGDLDIENLARVFSGEIIEVDQSILENRGGN</sequence>
<proteinExistence type="inferred from homology"/>
<evidence type="ECO:0000256" key="10">
    <source>
        <dbReference type="ARBA" id="ARBA00022932"/>
    </source>
</evidence>
<keyword evidence="6" id="KW-0479">Metal-binding</keyword>
<dbReference type="InterPro" id="IPR001270">
    <property type="entry name" value="ClpA/B"/>
</dbReference>
<dbReference type="PANTHER" id="PTHR11669">
    <property type="entry name" value="REPLICATION FACTOR C / DNA POLYMERASE III GAMMA-TAU SUBUNIT"/>
    <property type="match status" value="1"/>
</dbReference>
<dbReference type="Pfam" id="PF22608">
    <property type="entry name" value="DNAX_ATPase_lid"/>
    <property type="match status" value="1"/>
</dbReference>
<reference evidence="15" key="1">
    <citation type="journal article" date="2013" name="Genome Announc.">
        <title>Genome Sequence of Halanaerobium saccharolyticum subsp. saccharolyticum Strain DSM 6643T, a Halophilic Hydrogen-Producing Bacterium.</title>
        <authorList>
            <person name="Kivisto A."/>
            <person name="Larjo A."/>
            <person name="Ciranna A."/>
            <person name="Santala V."/>
            <person name="Roos C."/>
            <person name="Karp M."/>
        </authorList>
    </citation>
    <scope>NUCLEOTIDE SEQUENCE [LARGE SCALE GENOMIC DNA]</scope>
    <source>
        <strain evidence="15">DSM 6643</strain>
    </source>
</reference>
<dbReference type="Pfam" id="PF20964">
    <property type="entry name" value="DnaX_C"/>
    <property type="match status" value="1"/>
</dbReference>
<evidence type="ECO:0000313" key="14">
    <source>
        <dbReference type="EMBL" id="CCU79953.1"/>
    </source>
</evidence>
<dbReference type="Gene3D" id="1.10.8.60">
    <property type="match status" value="1"/>
</dbReference>
<dbReference type="Gene3D" id="3.40.50.300">
    <property type="entry name" value="P-loop containing nucleotide triphosphate hydrolases"/>
    <property type="match status" value="1"/>
</dbReference>
<dbReference type="InterPro" id="IPR022754">
    <property type="entry name" value="DNA_pol_III_gamma-3"/>
</dbReference>
<accession>M5EFI4</accession>
<evidence type="ECO:0000256" key="2">
    <source>
        <dbReference type="ARBA" id="ARBA00012417"/>
    </source>
</evidence>
<comment type="caution">
    <text evidence="14">The sequence shown here is derived from an EMBL/GenBank/DDBJ whole genome shotgun (WGS) entry which is preliminary data.</text>
</comment>
<organism evidence="14 15">
    <name type="scientific">Halanaerobium saccharolyticum subsp. saccharolyticum DSM 6643</name>
    <dbReference type="NCBI Taxonomy" id="1293054"/>
    <lineage>
        <taxon>Bacteria</taxon>
        <taxon>Bacillati</taxon>
        <taxon>Bacillota</taxon>
        <taxon>Clostridia</taxon>
        <taxon>Halanaerobiales</taxon>
        <taxon>Halanaerobiaceae</taxon>
        <taxon>Halanaerobium</taxon>
    </lineage>
</organism>
<feature type="region of interest" description="Disordered" evidence="12">
    <location>
        <begin position="564"/>
        <end position="620"/>
    </location>
</feature>
<dbReference type="InterPro" id="IPR003593">
    <property type="entry name" value="AAA+_ATPase"/>
</dbReference>
<feature type="compositionally biased region" description="Polar residues" evidence="12">
    <location>
        <begin position="599"/>
        <end position="618"/>
    </location>
</feature>
<keyword evidence="3 14" id="KW-0808">Transferase</keyword>
<dbReference type="InterPro" id="IPR045085">
    <property type="entry name" value="HLD_clamp_pol_III_gamma_tau"/>
</dbReference>
<evidence type="ECO:0000256" key="3">
    <source>
        <dbReference type="ARBA" id="ARBA00022679"/>
    </source>
</evidence>
<evidence type="ECO:0000256" key="5">
    <source>
        <dbReference type="ARBA" id="ARBA00022705"/>
    </source>
</evidence>
<keyword evidence="4 14" id="KW-0548">Nucleotidyltransferase</keyword>
<keyword evidence="15" id="KW-1185">Reference proteome</keyword>
<dbReference type="SUPFAM" id="SSF48019">
    <property type="entry name" value="post-AAA+ oligomerization domain-like"/>
    <property type="match status" value="1"/>
</dbReference>
<keyword evidence="8" id="KW-0862">Zinc</keyword>
<evidence type="ECO:0000259" key="13">
    <source>
        <dbReference type="SMART" id="SM00382"/>
    </source>
</evidence>
<feature type="domain" description="AAA+ ATPase" evidence="13">
    <location>
        <begin position="48"/>
        <end position="195"/>
    </location>
</feature>
<protein>
    <recommendedName>
        <fullName evidence="2">DNA-directed DNA polymerase</fullName>
        <ecNumber evidence="2">2.7.7.7</ecNumber>
    </recommendedName>
</protein>
<gene>
    <name evidence="14" type="ORF">HSACCH_01735</name>
</gene>
<dbReference type="GO" id="GO:0005524">
    <property type="term" value="F:ATP binding"/>
    <property type="evidence" value="ECO:0007669"/>
    <property type="project" value="UniProtKB-KW"/>
</dbReference>
<dbReference type="PRINTS" id="PR00300">
    <property type="entry name" value="CLPPROTEASEA"/>
</dbReference>
<dbReference type="eggNOG" id="COG2812">
    <property type="taxonomic scope" value="Bacteria"/>
</dbReference>
<dbReference type="Gene3D" id="1.20.272.10">
    <property type="match status" value="1"/>
</dbReference>
<dbReference type="EMBL" id="CAUI01000021">
    <property type="protein sequence ID" value="CCU79953.1"/>
    <property type="molecule type" value="Genomic_DNA"/>
</dbReference>
<evidence type="ECO:0000256" key="1">
    <source>
        <dbReference type="ARBA" id="ARBA00006360"/>
    </source>
</evidence>
<evidence type="ECO:0000256" key="9">
    <source>
        <dbReference type="ARBA" id="ARBA00022840"/>
    </source>
</evidence>
<dbReference type="InParanoid" id="M5EFI4"/>
<evidence type="ECO:0000313" key="15">
    <source>
        <dbReference type="Proteomes" id="UP000012063"/>
    </source>
</evidence>
<name>M5EFI4_9FIRM</name>
<keyword evidence="9" id="KW-0067">ATP-binding</keyword>
<dbReference type="InterPro" id="IPR048448">
    <property type="entry name" value="DnaX-like_C"/>
</dbReference>
<dbReference type="Pfam" id="PF13177">
    <property type="entry name" value="DNA_pol3_delta2"/>
    <property type="match status" value="1"/>
</dbReference>
<evidence type="ECO:0000256" key="8">
    <source>
        <dbReference type="ARBA" id="ARBA00022833"/>
    </source>
</evidence>
<dbReference type="FunFam" id="1.10.8.60:FF:000013">
    <property type="entry name" value="DNA polymerase III subunit gamma/tau"/>
    <property type="match status" value="1"/>
</dbReference>
<dbReference type="InterPro" id="IPR050238">
    <property type="entry name" value="DNA_Rep/Repair_Clamp_Loader"/>
</dbReference>
<dbReference type="InterPro" id="IPR008921">
    <property type="entry name" value="DNA_pol3_clamp-load_cplx_C"/>
</dbReference>
<dbReference type="GO" id="GO:0009360">
    <property type="term" value="C:DNA polymerase III complex"/>
    <property type="evidence" value="ECO:0007669"/>
    <property type="project" value="InterPro"/>
</dbReference>
<dbReference type="FunCoup" id="M5EFI4">
    <property type="interactions" value="240"/>
</dbReference>
<evidence type="ECO:0000256" key="12">
    <source>
        <dbReference type="SAM" id="MobiDB-lite"/>
    </source>
</evidence>
<evidence type="ECO:0000256" key="7">
    <source>
        <dbReference type="ARBA" id="ARBA00022741"/>
    </source>
</evidence>
<evidence type="ECO:0000256" key="11">
    <source>
        <dbReference type="ARBA" id="ARBA00049244"/>
    </source>
</evidence>
<dbReference type="GO" id="GO:0003677">
    <property type="term" value="F:DNA binding"/>
    <property type="evidence" value="ECO:0007669"/>
    <property type="project" value="InterPro"/>
</dbReference>
<dbReference type="AlphaFoldDB" id="M5EFI4"/>
<dbReference type="CDD" id="cd00009">
    <property type="entry name" value="AAA"/>
    <property type="match status" value="1"/>
</dbReference>